<dbReference type="InterPro" id="IPR018060">
    <property type="entry name" value="HTH_AraC"/>
</dbReference>
<keyword evidence="6" id="KW-0238">DNA-binding</keyword>
<dbReference type="Gene3D" id="1.10.10.60">
    <property type="entry name" value="Homeodomain-like"/>
    <property type="match status" value="2"/>
</dbReference>
<dbReference type="OrthoDB" id="342399at2"/>
<dbReference type="SUPFAM" id="SSF52172">
    <property type="entry name" value="CheY-like"/>
    <property type="match status" value="1"/>
</dbReference>
<dbReference type="InterPro" id="IPR041522">
    <property type="entry name" value="CdaR_GGDEF"/>
</dbReference>
<evidence type="ECO:0000256" key="3">
    <source>
        <dbReference type="ARBA" id="ARBA00022553"/>
    </source>
</evidence>
<dbReference type="Pfam" id="PF17853">
    <property type="entry name" value="GGDEF_2"/>
    <property type="match status" value="1"/>
</dbReference>
<keyword evidence="4" id="KW-0902">Two-component regulatory system</keyword>
<comment type="subcellular location">
    <subcellularLocation>
        <location evidence="1">Cytoplasm</location>
    </subcellularLocation>
</comment>
<dbReference type="PANTHER" id="PTHR42713:SF3">
    <property type="entry name" value="TRANSCRIPTIONAL REGULATORY PROTEIN HPTR"/>
    <property type="match status" value="1"/>
</dbReference>
<evidence type="ECO:0000256" key="4">
    <source>
        <dbReference type="ARBA" id="ARBA00023012"/>
    </source>
</evidence>
<organism evidence="11 12">
    <name type="scientific">Cohnella phaseoli</name>
    <dbReference type="NCBI Taxonomy" id="456490"/>
    <lineage>
        <taxon>Bacteria</taxon>
        <taxon>Bacillati</taxon>
        <taxon>Bacillota</taxon>
        <taxon>Bacilli</taxon>
        <taxon>Bacillales</taxon>
        <taxon>Paenibacillaceae</taxon>
        <taxon>Cohnella</taxon>
    </lineage>
</organism>
<evidence type="ECO:0000313" key="12">
    <source>
        <dbReference type="Proteomes" id="UP000256977"/>
    </source>
</evidence>
<evidence type="ECO:0000256" key="7">
    <source>
        <dbReference type="ARBA" id="ARBA00023163"/>
    </source>
</evidence>
<dbReference type="PROSITE" id="PS50110">
    <property type="entry name" value="RESPONSE_REGULATORY"/>
    <property type="match status" value="1"/>
</dbReference>
<keyword evidence="2" id="KW-0963">Cytoplasm</keyword>
<dbReference type="InterPro" id="IPR009057">
    <property type="entry name" value="Homeodomain-like_sf"/>
</dbReference>
<keyword evidence="12" id="KW-1185">Reference proteome</keyword>
<evidence type="ECO:0000256" key="5">
    <source>
        <dbReference type="ARBA" id="ARBA00023015"/>
    </source>
</evidence>
<feature type="domain" description="Response regulatory" evidence="10">
    <location>
        <begin position="3"/>
        <end position="120"/>
    </location>
</feature>
<dbReference type="InterPro" id="IPR051552">
    <property type="entry name" value="HptR"/>
</dbReference>
<evidence type="ECO:0000313" key="11">
    <source>
        <dbReference type="EMBL" id="RED85497.1"/>
    </source>
</evidence>
<dbReference type="Gene3D" id="3.40.50.2300">
    <property type="match status" value="1"/>
</dbReference>
<feature type="domain" description="HTH araC/xylS-type" evidence="9">
    <location>
        <begin position="307"/>
        <end position="405"/>
    </location>
</feature>
<keyword evidence="3 8" id="KW-0597">Phosphoprotein</keyword>
<dbReference type="GO" id="GO:0000160">
    <property type="term" value="P:phosphorelay signal transduction system"/>
    <property type="evidence" value="ECO:0007669"/>
    <property type="project" value="UniProtKB-KW"/>
</dbReference>
<dbReference type="PROSITE" id="PS01124">
    <property type="entry name" value="HTH_ARAC_FAMILY_2"/>
    <property type="match status" value="1"/>
</dbReference>
<dbReference type="Proteomes" id="UP000256977">
    <property type="component" value="Unassembled WGS sequence"/>
</dbReference>
<evidence type="ECO:0000259" key="9">
    <source>
        <dbReference type="PROSITE" id="PS01124"/>
    </source>
</evidence>
<feature type="modified residue" description="4-aspartylphosphate" evidence="8">
    <location>
        <position position="55"/>
    </location>
</feature>
<protein>
    <submittedName>
        <fullName evidence="11">Helix-turn-helix protein</fullName>
    </submittedName>
</protein>
<proteinExistence type="predicted"/>
<comment type="caution">
    <text evidence="11">The sequence shown here is derived from an EMBL/GenBank/DDBJ whole genome shotgun (WGS) entry which is preliminary data.</text>
</comment>
<dbReference type="RefSeq" id="WP_116059918.1">
    <property type="nucleotide sequence ID" value="NZ_QRDZ01000004.1"/>
</dbReference>
<dbReference type="PANTHER" id="PTHR42713">
    <property type="entry name" value="HISTIDINE KINASE-RELATED"/>
    <property type="match status" value="1"/>
</dbReference>
<dbReference type="GO" id="GO:0003700">
    <property type="term" value="F:DNA-binding transcription factor activity"/>
    <property type="evidence" value="ECO:0007669"/>
    <property type="project" value="InterPro"/>
</dbReference>
<dbReference type="InterPro" id="IPR001789">
    <property type="entry name" value="Sig_transdc_resp-reg_receiver"/>
</dbReference>
<dbReference type="SMART" id="SM00448">
    <property type="entry name" value="REC"/>
    <property type="match status" value="1"/>
</dbReference>
<dbReference type="EMBL" id="QRDZ01000004">
    <property type="protein sequence ID" value="RED85497.1"/>
    <property type="molecule type" value="Genomic_DNA"/>
</dbReference>
<reference evidence="11 12" key="1">
    <citation type="submission" date="2018-07" db="EMBL/GenBank/DDBJ databases">
        <title>Genomic Encyclopedia of Type Strains, Phase III (KMG-III): the genomes of soil and plant-associated and newly described type strains.</title>
        <authorList>
            <person name="Whitman W."/>
        </authorList>
    </citation>
    <scope>NUCLEOTIDE SEQUENCE [LARGE SCALE GENOMIC DNA]</scope>
    <source>
        <strain evidence="11 12">CECT 7287</strain>
    </source>
</reference>
<dbReference type="GO" id="GO:0005737">
    <property type="term" value="C:cytoplasm"/>
    <property type="evidence" value="ECO:0007669"/>
    <property type="project" value="UniProtKB-SubCell"/>
</dbReference>
<name>A0A3D9KH74_9BACL</name>
<evidence type="ECO:0000256" key="6">
    <source>
        <dbReference type="ARBA" id="ARBA00023125"/>
    </source>
</evidence>
<accession>A0A3D9KH74</accession>
<evidence type="ECO:0000256" key="2">
    <source>
        <dbReference type="ARBA" id="ARBA00022490"/>
    </source>
</evidence>
<dbReference type="AlphaFoldDB" id="A0A3D9KH74"/>
<dbReference type="CDD" id="cd17536">
    <property type="entry name" value="REC_YesN-like"/>
    <property type="match status" value="1"/>
</dbReference>
<dbReference type="SMART" id="SM00342">
    <property type="entry name" value="HTH_ARAC"/>
    <property type="match status" value="1"/>
</dbReference>
<evidence type="ECO:0000256" key="1">
    <source>
        <dbReference type="ARBA" id="ARBA00004496"/>
    </source>
</evidence>
<evidence type="ECO:0000259" key="10">
    <source>
        <dbReference type="PROSITE" id="PS50110"/>
    </source>
</evidence>
<dbReference type="InterPro" id="IPR011006">
    <property type="entry name" value="CheY-like_superfamily"/>
</dbReference>
<dbReference type="Pfam" id="PF12833">
    <property type="entry name" value="HTH_18"/>
    <property type="match status" value="1"/>
</dbReference>
<dbReference type="GO" id="GO:0043565">
    <property type="term" value="F:sequence-specific DNA binding"/>
    <property type="evidence" value="ECO:0007669"/>
    <property type="project" value="InterPro"/>
</dbReference>
<gene>
    <name evidence="11" type="ORF">DFP98_104202</name>
</gene>
<dbReference type="Pfam" id="PF00072">
    <property type="entry name" value="Response_reg"/>
    <property type="match status" value="1"/>
</dbReference>
<evidence type="ECO:0000256" key="8">
    <source>
        <dbReference type="PROSITE-ProRule" id="PRU00169"/>
    </source>
</evidence>
<sequence length="410" mass="46109">MYKVLIVDDEPLILDGLQYVIDWEEHGAEIVAMAGNGAEALRALEQSSIHIVVTDIKMPVMDGLELIRQTKSRGLNVKFIVLSGYDEFELVKKAVVYGVENYLLKPLEEEELSSTLLNTIEKLDHEIQLSIHHRQNYSIVKENILFRWVAGRIGHDELTSRAEFLGINLSFDHYRIARVIQERPPRDGEASSGLLASAILNVCEETMNRFAGCIAFRSLHGEPILLFGWSGEESMNGDELEEMLEERLGACSSNVKRYLKLNVSIVLGPVVSGYGSVAASYRETFPTEEASGSVRTGDTEAAHPTVLKLIEYIDRNYAEEMSLKTLSDIFNLNAAYLGQLFRKTTGDMFSVYLNRIRIEKSKRLLEESHLKMGEIAAAVGFSNVQYFSNVFHKLVGIYPTDYKRKIASAE</sequence>
<keyword evidence="5" id="KW-0805">Transcription regulation</keyword>
<keyword evidence="7" id="KW-0804">Transcription</keyword>
<dbReference type="SUPFAM" id="SSF46689">
    <property type="entry name" value="Homeodomain-like"/>
    <property type="match status" value="1"/>
</dbReference>